<evidence type="ECO:0000313" key="3">
    <source>
        <dbReference type="Proteomes" id="UP001497516"/>
    </source>
</evidence>
<feature type="compositionally biased region" description="Polar residues" evidence="1">
    <location>
        <begin position="120"/>
        <end position="129"/>
    </location>
</feature>
<protein>
    <recommendedName>
        <fullName evidence="4">CCHC-type domain-containing protein</fullName>
    </recommendedName>
</protein>
<feature type="compositionally biased region" description="Basic and acidic residues" evidence="1">
    <location>
        <begin position="64"/>
        <end position="77"/>
    </location>
</feature>
<dbReference type="Proteomes" id="UP001497516">
    <property type="component" value="Chromosome 1"/>
</dbReference>
<organism evidence="2 3">
    <name type="scientific">Linum trigynum</name>
    <dbReference type="NCBI Taxonomy" id="586398"/>
    <lineage>
        <taxon>Eukaryota</taxon>
        <taxon>Viridiplantae</taxon>
        <taxon>Streptophyta</taxon>
        <taxon>Embryophyta</taxon>
        <taxon>Tracheophyta</taxon>
        <taxon>Spermatophyta</taxon>
        <taxon>Magnoliopsida</taxon>
        <taxon>eudicotyledons</taxon>
        <taxon>Gunneridae</taxon>
        <taxon>Pentapetalae</taxon>
        <taxon>rosids</taxon>
        <taxon>fabids</taxon>
        <taxon>Malpighiales</taxon>
        <taxon>Linaceae</taxon>
        <taxon>Linum</taxon>
    </lineage>
</organism>
<gene>
    <name evidence="2" type="ORF">LTRI10_LOCUS1122</name>
</gene>
<dbReference type="AlphaFoldDB" id="A0AAV2C9K4"/>
<evidence type="ECO:0000313" key="2">
    <source>
        <dbReference type="EMBL" id="CAL1353202.1"/>
    </source>
</evidence>
<proteinExistence type="predicted"/>
<evidence type="ECO:0008006" key="4">
    <source>
        <dbReference type="Google" id="ProtNLM"/>
    </source>
</evidence>
<sequence>MAVELDLSKPPVTHIRLDGKWQYIEYENLPKVCFECGKVGRMTATCPSLREPTLSIVVGAVAKSPEKSSEDSSEDKAGFGPWMQVTRRSQRGSRAQEKGNLDGNQGDLMAGGKIEKGRSSSKNVESVSGNKGGIRIHRANG</sequence>
<feature type="region of interest" description="Disordered" evidence="1">
    <location>
        <begin position="63"/>
        <end position="141"/>
    </location>
</feature>
<dbReference type="InterPro" id="IPR040256">
    <property type="entry name" value="At4g02000-like"/>
</dbReference>
<accession>A0AAV2C9K4</accession>
<dbReference type="PANTHER" id="PTHR31286">
    <property type="entry name" value="GLYCINE-RICH CELL WALL STRUCTURAL PROTEIN 1.8-LIKE"/>
    <property type="match status" value="1"/>
</dbReference>
<evidence type="ECO:0000256" key="1">
    <source>
        <dbReference type="SAM" id="MobiDB-lite"/>
    </source>
</evidence>
<name>A0AAV2C9K4_9ROSI</name>
<dbReference type="PANTHER" id="PTHR31286:SF99">
    <property type="entry name" value="DUF4283 DOMAIN-CONTAINING PROTEIN"/>
    <property type="match status" value="1"/>
</dbReference>
<dbReference type="EMBL" id="OZ034813">
    <property type="protein sequence ID" value="CAL1353202.1"/>
    <property type="molecule type" value="Genomic_DNA"/>
</dbReference>
<reference evidence="2 3" key="1">
    <citation type="submission" date="2024-04" db="EMBL/GenBank/DDBJ databases">
        <authorList>
            <person name="Fracassetti M."/>
        </authorList>
    </citation>
    <scope>NUCLEOTIDE SEQUENCE [LARGE SCALE GENOMIC DNA]</scope>
</reference>
<keyword evidence="3" id="KW-1185">Reference proteome</keyword>